<dbReference type="InterPro" id="IPR000322">
    <property type="entry name" value="Glyco_hydro_31_TIM"/>
</dbReference>
<feature type="domain" description="Glycoside hydrolase family 31 TIM barrel" evidence="5">
    <location>
        <begin position="185"/>
        <end position="341"/>
    </location>
</feature>
<dbReference type="InterPro" id="IPR002252">
    <property type="entry name" value="Glyco_hydro_36"/>
</dbReference>
<proteinExistence type="inferred from homology"/>
<keyword evidence="7" id="KW-1185">Reference proteome</keyword>
<dbReference type="Proteomes" id="UP000310017">
    <property type="component" value="Chromosome"/>
</dbReference>
<keyword evidence="2 4" id="KW-0378">Hydrolase</keyword>
<dbReference type="GO" id="GO:0004557">
    <property type="term" value="F:alpha-galactosidase activity"/>
    <property type="evidence" value="ECO:0007669"/>
    <property type="project" value="InterPro"/>
</dbReference>
<dbReference type="OrthoDB" id="9807519at2"/>
<dbReference type="Gene3D" id="3.20.20.70">
    <property type="entry name" value="Aldolase class I"/>
    <property type="match status" value="1"/>
</dbReference>
<reference evidence="6 7" key="1">
    <citation type="submission" date="2019-05" db="EMBL/GenBank/DDBJ databases">
        <title>Genome sequencing of F202Z8.</title>
        <authorList>
            <person name="Kwon Y.M."/>
        </authorList>
    </citation>
    <scope>NUCLEOTIDE SEQUENCE [LARGE SCALE GENOMIC DNA]</scope>
    <source>
        <strain evidence="6 7">F202Z8</strain>
    </source>
</reference>
<organism evidence="6 7">
    <name type="scientific">Aggregatimonas sangjinii</name>
    <dbReference type="NCBI Taxonomy" id="2583587"/>
    <lineage>
        <taxon>Bacteria</taxon>
        <taxon>Pseudomonadati</taxon>
        <taxon>Bacteroidota</taxon>
        <taxon>Flavobacteriia</taxon>
        <taxon>Flavobacteriales</taxon>
        <taxon>Flavobacteriaceae</taxon>
        <taxon>Aggregatimonas</taxon>
    </lineage>
</organism>
<dbReference type="GO" id="GO:0016052">
    <property type="term" value="P:carbohydrate catabolic process"/>
    <property type="evidence" value="ECO:0007669"/>
    <property type="project" value="InterPro"/>
</dbReference>
<comment type="similarity">
    <text evidence="1 4">Belongs to the glycosyl hydrolase 31 family.</text>
</comment>
<dbReference type="SUPFAM" id="SSF51445">
    <property type="entry name" value="(Trans)glycosidases"/>
    <property type="match status" value="1"/>
</dbReference>
<dbReference type="EMBL" id="CP040710">
    <property type="protein sequence ID" value="QCX02396.1"/>
    <property type="molecule type" value="Genomic_DNA"/>
</dbReference>
<evidence type="ECO:0000256" key="3">
    <source>
        <dbReference type="ARBA" id="ARBA00023295"/>
    </source>
</evidence>
<dbReference type="InterPro" id="IPR050985">
    <property type="entry name" value="Alpha-glycosidase_related"/>
</dbReference>
<protein>
    <submittedName>
        <fullName evidence="6">Alpha-galactosidase</fullName>
    </submittedName>
</protein>
<gene>
    <name evidence="6" type="ORF">FGM00_15550</name>
</gene>
<dbReference type="KEGG" id="asag:FGM00_15550"/>
<dbReference type="CDD" id="cd14791">
    <property type="entry name" value="GH36"/>
    <property type="match status" value="1"/>
</dbReference>
<dbReference type="InterPro" id="IPR017853">
    <property type="entry name" value="GH"/>
</dbReference>
<name>A0A5B7SUY2_9FLAO</name>
<evidence type="ECO:0000313" key="6">
    <source>
        <dbReference type="EMBL" id="QCX02396.1"/>
    </source>
</evidence>
<dbReference type="Pfam" id="PF01055">
    <property type="entry name" value="Glyco_hydro_31_2nd"/>
    <property type="match status" value="1"/>
</dbReference>
<accession>A0A5B7SUY2</accession>
<dbReference type="InterPro" id="IPR013785">
    <property type="entry name" value="Aldolase_TIM"/>
</dbReference>
<evidence type="ECO:0000256" key="4">
    <source>
        <dbReference type="RuleBase" id="RU361185"/>
    </source>
</evidence>
<evidence type="ECO:0000259" key="5">
    <source>
        <dbReference type="Pfam" id="PF01055"/>
    </source>
</evidence>
<dbReference type="PANTHER" id="PTHR43053:SF4">
    <property type="entry name" value="MYOGENESIS-REGULATING GLYCOSIDASE"/>
    <property type="match status" value="1"/>
</dbReference>
<evidence type="ECO:0000256" key="1">
    <source>
        <dbReference type="ARBA" id="ARBA00007806"/>
    </source>
</evidence>
<dbReference type="AlphaFoldDB" id="A0A5B7SUY2"/>
<keyword evidence="3 4" id="KW-0326">Glycosidase</keyword>
<evidence type="ECO:0000256" key="2">
    <source>
        <dbReference type="ARBA" id="ARBA00022801"/>
    </source>
</evidence>
<sequence>MTPMQTTTISEIFIDTPQSGLHPELNEIYRRDGLVLYDFKIASDGTSFLDPVTLRFKLPGTNVKGIWKPTADFSKRIQADWELNHMESRISIDAPVISLFGNKDENILTFSCSNAINTVEMNARLREEDNCFYCHITFFSETEQAIDYFKVQLRLDYRNIHFSKCLRDTASWWEGFPQLKPAFVPAIAKKALYSTWYQFHQNLNLEELLEECRLAYGMGYEVLIIDDGWQTSDGNRGYDFTGDWQPERFPDVHDFVKQLHKTGMKVAFWYSVPFCGKKSKAYQKFRGKFLTENHRWAPVFDPRYPEVREYLLGLYTSALKDWGLDGFKLDFIDDFHLYEDTPLGARDGRDYASINEAVDRLLTDVKNRLTAINPEVFIEFRQKYTGPAMRKYGNMFRAFDCPGDAVMNRVRIADIKMLCGNTAVHSDMVTWHNEETTEVAALQMINILFGVPQLSIFLAKAPTEHLEMVEFYTRYWNEYADVLLHGTYQPSAPLANYPTQRVTMNGTTIIGVYQAMVTDIDSPDAHIHIHNGQLAEQLVLRNNSDFGAYNCTVFDCRGTVVLKERVDFNRGLLEIAVPPCGILIAEKESS</sequence>
<dbReference type="PANTHER" id="PTHR43053">
    <property type="entry name" value="GLYCOSIDASE FAMILY 31"/>
    <property type="match status" value="1"/>
</dbReference>
<evidence type="ECO:0000313" key="7">
    <source>
        <dbReference type="Proteomes" id="UP000310017"/>
    </source>
</evidence>